<dbReference type="OrthoDB" id="8062037at2759"/>
<evidence type="ECO:0000256" key="5">
    <source>
        <dbReference type="SAM" id="MobiDB-lite"/>
    </source>
</evidence>
<dbReference type="GO" id="GO:0016567">
    <property type="term" value="P:protein ubiquitination"/>
    <property type="evidence" value="ECO:0007669"/>
    <property type="project" value="TreeGrafter"/>
</dbReference>
<keyword evidence="3" id="KW-0862">Zinc</keyword>
<dbReference type="EMBL" id="MU003801">
    <property type="protein sequence ID" value="KAF2720278.1"/>
    <property type="molecule type" value="Genomic_DNA"/>
</dbReference>
<feature type="compositionally biased region" description="Acidic residues" evidence="5">
    <location>
        <begin position="110"/>
        <end position="120"/>
    </location>
</feature>
<comment type="caution">
    <text evidence="7">The sequence shown here is derived from an EMBL/GenBank/DDBJ whole genome shotgun (WGS) entry which is preliminary data.</text>
</comment>
<keyword evidence="2 4" id="KW-0863">Zinc-finger</keyword>
<dbReference type="GO" id="GO:0008270">
    <property type="term" value="F:zinc ion binding"/>
    <property type="evidence" value="ECO:0007669"/>
    <property type="project" value="UniProtKB-KW"/>
</dbReference>
<gene>
    <name evidence="7" type="ORF">K431DRAFT_295310</name>
</gene>
<keyword evidence="8" id="KW-1185">Reference proteome</keyword>
<evidence type="ECO:0000256" key="1">
    <source>
        <dbReference type="ARBA" id="ARBA00022723"/>
    </source>
</evidence>
<dbReference type="InterPro" id="IPR013083">
    <property type="entry name" value="Znf_RING/FYVE/PHD"/>
</dbReference>
<dbReference type="Gene3D" id="3.30.40.10">
    <property type="entry name" value="Zinc/RING finger domain, C3HC4 (zinc finger)"/>
    <property type="match status" value="1"/>
</dbReference>
<evidence type="ECO:0000313" key="7">
    <source>
        <dbReference type="EMBL" id="KAF2720278.1"/>
    </source>
</evidence>
<dbReference type="InterPro" id="IPR001841">
    <property type="entry name" value="Znf_RING"/>
</dbReference>
<sequence length="316" mass="35669">MPNDRRDFLANGLNFHPECSAIIRANNCAICQEVLSESIQIGNPAVSGRACGHIFHHRCIYEWLRVPGHNTCPICRHQLFEDETQYEDFESNEELAREVDMESTGGSVDGSDDDDDDDDQDNRSVWHSTLTPDSSVFEENITISRRVRIEPPSTHFFLHLATFNDNAYPNCLIEAEKYALHSDRRRTPGNVETRIDSTAILLKIVAMVNLIPVMAFCQGREYSADDLNSWGRLIAAIWGFLARDNGYICSANNMVVFLLGNVMDVEGPVSVPLSARRSEFVRGRSWPDFRSKSDDFDCLVNYIVYLARKAVPAVGE</sequence>
<dbReference type="PROSITE" id="PS50089">
    <property type="entry name" value="ZF_RING_2"/>
    <property type="match status" value="1"/>
</dbReference>
<dbReference type="SMART" id="SM00184">
    <property type="entry name" value="RING"/>
    <property type="match status" value="1"/>
</dbReference>
<protein>
    <recommendedName>
        <fullName evidence="6">RING-type domain-containing protein</fullName>
    </recommendedName>
</protein>
<proteinExistence type="predicted"/>
<evidence type="ECO:0000256" key="3">
    <source>
        <dbReference type="ARBA" id="ARBA00022833"/>
    </source>
</evidence>
<dbReference type="Proteomes" id="UP000799441">
    <property type="component" value="Unassembled WGS sequence"/>
</dbReference>
<dbReference type="GO" id="GO:0061630">
    <property type="term" value="F:ubiquitin protein ligase activity"/>
    <property type="evidence" value="ECO:0007669"/>
    <property type="project" value="TreeGrafter"/>
</dbReference>
<dbReference type="Pfam" id="PF13639">
    <property type="entry name" value="zf-RING_2"/>
    <property type="match status" value="1"/>
</dbReference>
<evidence type="ECO:0000259" key="6">
    <source>
        <dbReference type="PROSITE" id="PS50089"/>
    </source>
</evidence>
<keyword evidence="1" id="KW-0479">Metal-binding</keyword>
<dbReference type="SUPFAM" id="SSF57850">
    <property type="entry name" value="RING/U-box"/>
    <property type="match status" value="1"/>
</dbReference>
<evidence type="ECO:0000256" key="4">
    <source>
        <dbReference type="PROSITE-ProRule" id="PRU00175"/>
    </source>
</evidence>
<evidence type="ECO:0000313" key="8">
    <source>
        <dbReference type="Proteomes" id="UP000799441"/>
    </source>
</evidence>
<dbReference type="AlphaFoldDB" id="A0A9P4Q6N3"/>
<organism evidence="7 8">
    <name type="scientific">Polychaeton citri CBS 116435</name>
    <dbReference type="NCBI Taxonomy" id="1314669"/>
    <lineage>
        <taxon>Eukaryota</taxon>
        <taxon>Fungi</taxon>
        <taxon>Dikarya</taxon>
        <taxon>Ascomycota</taxon>
        <taxon>Pezizomycotina</taxon>
        <taxon>Dothideomycetes</taxon>
        <taxon>Dothideomycetidae</taxon>
        <taxon>Capnodiales</taxon>
        <taxon>Capnodiaceae</taxon>
        <taxon>Polychaeton</taxon>
    </lineage>
</organism>
<evidence type="ECO:0000256" key="2">
    <source>
        <dbReference type="ARBA" id="ARBA00022771"/>
    </source>
</evidence>
<dbReference type="PANTHER" id="PTHR45969:SF69">
    <property type="entry name" value="FINGER DOMAIN PROTEIN, PUTATIVE (AFU_ORTHOLOGUE AFUA_3G12190)-RELATED"/>
    <property type="match status" value="1"/>
</dbReference>
<dbReference type="PANTHER" id="PTHR45969">
    <property type="entry name" value="RING ZINC FINGER PROTEIN-RELATED"/>
    <property type="match status" value="1"/>
</dbReference>
<accession>A0A9P4Q6N3</accession>
<name>A0A9P4Q6N3_9PEZI</name>
<reference evidence="7" key="1">
    <citation type="journal article" date="2020" name="Stud. Mycol.">
        <title>101 Dothideomycetes genomes: a test case for predicting lifestyles and emergence of pathogens.</title>
        <authorList>
            <person name="Haridas S."/>
            <person name="Albert R."/>
            <person name="Binder M."/>
            <person name="Bloem J."/>
            <person name="Labutti K."/>
            <person name="Salamov A."/>
            <person name="Andreopoulos B."/>
            <person name="Baker S."/>
            <person name="Barry K."/>
            <person name="Bills G."/>
            <person name="Bluhm B."/>
            <person name="Cannon C."/>
            <person name="Castanera R."/>
            <person name="Culley D."/>
            <person name="Daum C."/>
            <person name="Ezra D."/>
            <person name="Gonzalez J."/>
            <person name="Henrissat B."/>
            <person name="Kuo A."/>
            <person name="Liang C."/>
            <person name="Lipzen A."/>
            <person name="Lutzoni F."/>
            <person name="Magnuson J."/>
            <person name="Mondo S."/>
            <person name="Nolan M."/>
            <person name="Ohm R."/>
            <person name="Pangilinan J."/>
            <person name="Park H.-J."/>
            <person name="Ramirez L."/>
            <person name="Alfaro M."/>
            <person name="Sun H."/>
            <person name="Tritt A."/>
            <person name="Yoshinaga Y."/>
            <person name="Zwiers L.-H."/>
            <person name="Turgeon B."/>
            <person name="Goodwin S."/>
            <person name="Spatafora J."/>
            <person name="Crous P."/>
            <person name="Grigoriev I."/>
        </authorList>
    </citation>
    <scope>NUCLEOTIDE SEQUENCE</scope>
    <source>
        <strain evidence="7">CBS 116435</strain>
    </source>
</reference>
<dbReference type="CDD" id="cd16448">
    <property type="entry name" value="RING-H2"/>
    <property type="match status" value="1"/>
</dbReference>
<feature type="domain" description="RING-type" evidence="6">
    <location>
        <begin position="28"/>
        <end position="76"/>
    </location>
</feature>
<feature type="region of interest" description="Disordered" evidence="5">
    <location>
        <begin position="91"/>
        <end position="129"/>
    </location>
</feature>